<gene>
    <name evidence="2" type="ORF">FIBSPDRAFT_954897</name>
</gene>
<keyword evidence="3" id="KW-1185">Reference proteome</keyword>
<sequence length="357" mass="40774">MAIVSTLRNSQDKRRWATIEQIQWLLSWLPEYMEAQQQNKLHAFWIKLFAAWFKAFPCQEPTDADDSPSESESDDESDVPPDSADEVAFKADKRKRKAKDNKAKQRAKKAAHSRTLSQHDRIAGHWVQKKQKQLKTFMRWHCPSTQGPHKKKGSTPPSPWFFADPANKLCRRLQETEAYIHLYYEQHIVQPLRAQVTHTDIKGPMINLIRKVAKDLYDADLEQVEPTPEQYRDAIKMLPSYFDSMLAEAAHRTGWNFTIIMGGPMPVNNGDIQTASITLGKNTHGATFKESYAEFERAIVRPYGDCDFLCAAYSSDMRAGRSIQLKNQPDSHSGHTNIALPTNTAPDIADDMNKVRC</sequence>
<dbReference type="Proteomes" id="UP000076532">
    <property type="component" value="Unassembled WGS sequence"/>
</dbReference>
<feature type="region of interest" description="Disordered" evidence="1">
    <location>
        <begin position="326"/>
        <end position="351"/>
    </location>
</feature>
<evidence type="ECO:0000313" key="2">
    <source>
        <dbReference type="EMBL" id="KZP20051.1"/>
    </source>
</evidence>
<dbReference type="EMBL" id="KV417558">
    <property type="protein sequence ID" value="KZP20051.1"/>
    <property type="molecule type" value="Genomic_DNA"/>
</dbReference>
<feature type="compositionally biased region" description="Acidic residues" evidence="1">
    <location>
        <begin position="62"/>
        <end position="85"/>
    </location>
</feature>
<dbReference type="AlphaFoldDB" id="A0A166IPT4"/>
<feature type="compositionally biased region" description="Basic residues" evidence="1">
    <location>
        <begin position="92"/>
        <end position="112"/>
    </location>
</feature>
<organism evidence="2 3">
    <name type="scientific">Athelia psychrophila</name>
    <dbReference type="NCBI Taxonomy" id="1759441"/>
    <lineage>
        <taxon>Eukaryota</taxon>
        <taxon>Fungi</taxon>
        <taxon>Dikarya</taxon>
        <taxon>Basidiomycota</taxon>
        <taxon>Agaricomycotina</taxon>
        <taxon>Agaricomycetes</taxon>
        <taxon>Agaricomycetidae</taxon>
        <taxon>Atheliales</taxon>
        <taxon>Atheliaceae</taxon>
        <taxon>Athelia</taxon>
    </lineage>
</organism>
<protein>
    <submittedName>
        <fullName evidence="2">Uncharacterized protein</fullName>
    </submittedName>
</protein>
<feature type="compositionally biased region" description="Polar residues" evidence="1">
    <location>
        <begin position="326"/>
        <end position="345"/>
    </location>
</feature>
<feature type="region of interest" description="Disordered" evidence="1">
    <location>
        <begin position="60"/>
        <end position="117"/>
    </location>
</feature>
<name>A0A166IPT4_9AGAM</name>
<dbReference type="OrthoDB" id="2683861at2759"/>
<evidence type="ECO:0000313" key="3">
    <source>
        <dbReference type="Proteomes" id="UP000076532"/>
    </source>
</evidence>
<accession>A0A166IPT4</accession>
<reference evidence="2 3" key="1">
    <citation type="journal article" date="2016" name="Mol. Biol. Evol.">
        <title>Comparative Genomics of Early-Diverging Mushroom-Forming Fungi Provides Insights into the Origins of Lignocellulose Decay Capabilities.</title>
        <authorList>
            <person name="Nagy L.G."/>
            <person name="Riley R."/>
            <person name="Tritt A."/>
            <person name="Adam C."/>
            <person name="Daum C."/>
            <person name="Floudas D."/>
            <person name="Sun H."/>
            <person name="Yadav J.S."/>
            <person name="Pangilinan J."/>
            <person name="Larsson K.H."/>
            <person name="Matsuura K."/>
            <person name="Barry K."/>
            <person name="Labutti K."/>
            <person name="Kuo R."/>
            <person name="Ohm R.A."/>
            <person name="Bhattacharya S.S."/>
            <person name="Shirouzu T."/>
            <person name="Yoshinaga Y."/>
            <person name="Martin F.M."/>
            <person name="Grigoriev I.V."/>
            <person name="Hibbett D.S."/>
        </authorList>
    </citation>
    <scope>NUCLEOTIDE SEQUENCE [LARGE SCALE GENOMIC DNA]</scope>
    <source>
        <strain evidence="2 3">CBS 109695</strain>
    </source>
</reference>
<proteinExistence type="predicted"/>
<evidence type="ECO:0000256" key="1">
    <source>
        <dbReference type="SAM" id="MobiDB-lite"/>
    </source>
</evidence>